<keyword evidence="1" id="KW-1133">Transmembrane helix</keyword>
<evidence type="ECO:0000313" key="2">
    <source>
        <dbReference type="EMBL" id="GAA0939928.1"/>
    </source>
</evidence>
<keyword evidence="3" id="KW-1185">Reference proteome</keyword>
<keyword evidence="1" id="KW-0472">Membrane</keyword>
<dbReference type="EMBL" id="BAAAHH010000002">
    <property type="protein sequence ID" value="GAA0939928.1"/>
    <property type="molecule type" value="Genomic_DNA"/>
</dbReference>
<name>A0ABN1QAH4_9ACTN</name>
<dbReference type="InterPro" id="IPR049713">
    <property type="entry name" value="Pr6Pr-like"/>
</dbReference>
<sequence length="226" mass="24314">MHKRLPAAVFWSLLAVLVVLGETASLIAHGQKDQVVYFTNQSNVYLGIVAALAGWRLWSGRRELPAPVLTSAILFICITGLVYNVVLAPTAGPKHGYAAFSNAVLHVATPLLGLLGWLVFTRHGSLRYVHALLWLIYPLGYFAFAIVRGLFVTSGALRYPYPFLDVVELGYAGVAVNAVTYATLFFLLGAILVTADRLLGRIGSPVPGGSGHADTNVPCVTPMPKR</sequence>
<protein>
    <submittedName>
        <fullName evidence="2">Pr6Pr family membrane protein</fullName>
    </submittedName>
</protein>
<feature type="transmembrane region" description="Helical" evidence="1">
    <location>
        <begin position="132"/>
        <end position="151"/>
    </location>
</feature>
<feature type="transmembrane region" description="Helical" evidence="1">
    <location>
        <begin position="171"/>
        <end position="193"/>
    </location>
</feature>
<dbReference type="Proteomes" id="UP001500665">
    <property type="component" value="Unassembled WGS sequence"/>
</dbReference>
<accession>A0ABN1QAH4</accession>
<comment type="caution">
    <text evidence="2">The sequence shown here is derived from an EMBL/GenBank/DDBJ whole genome shotgun (WGS) entry which is preliminary data.</text>
</comment>
<organism evidence="2 3">
    <name type="scientific">Actinocorallia libanotica</name>
    <dbReference type="NCBI Taxonomy" id="46162"/>
    <lineage>
        <taxon>Bacteria</taxon>
        <taxon>Bacillati</taxon>
        <taxon>Actinomycetota</taxon>
        <taxon>Actinomycetes</taxon>
        <taxon>Streptosporangiales</taxon>
        <taxon>Thermomonosporaceae</taxon>
        <taxon>Actinocorallia</taxon>
    </lineage>
</organism>
<dbReference type="NCBIfam" id="NF038065">
    <property type="entry name" value="Pr6Pr"/>
    <property type="match status" value="1"/>
</dbReference>
<gene>
    <name evidence="2" type="ORF">GCM10009550_08850</name>
</gene>
<evidence type="ECO:0000313" key="3">
    <source>
        <dbReference type="Proteomes" id="UP001500665"/>
    </source>
</evidence>
<feature type="transmembrane region" description="Helical" evidence="1">
    <location>
        <begin position="98"/>
        <end position="120"/>
    </location>
</feature>
<feature type="transmembrane region" description="Helical" evidence="1">
    <location>
        <begin position="44"/>
        <end position="59"/>
    </location>
</feature>
<dbReference type="RefSeq" id="WP_344236930.1">
    <property type="nucleotide sequence ID" value="NZ_BAAAHH010000002.1"/>
</dbReference>
<proteinExistence type="predicted"/>
<evidence type="ECO:0000256" key="1">
    <source>
        <dbReference type="SAM" id="Phobius"/>
    </source>
</evidence>
<feature type="transmembrane region" description="Helical" evidence="1">
    <location>
        <begin position="66"/>
        <end position="86"/>
    </location>
</feature>
<keyword evidence="1" id="KW-0812">Transmembrane</keyword>
<reference evidence="2 3" key="1">
    <citation type="journal article" date="2019" name="Int. J. Syst. Evol. Microbiol.">
        <title>The Global Catalogue of Microorganisms (GCM) 10K type strain sequencing project: providing services to taxonomists for standard genome sequencing and annotation.</title>
        <authorList>
            <consortium name="The Broad Institute Genomics Platform"/>
            <consortium name="The Broad Institute Genome Sequencing Center for Infectious Disease"/>
            <person name="Wu L."/>
            <person name="Ma J."/>
        </authorList>
    </citation>
    <scope>NUCLEOTIDE SEQUENCE [LARGE SCALE GENOMIC DNA]</scope>
    <source>
        <strain evidence="2 3">JCM 10696</strain>
    </source>
</reference>